<name>A6IH35_RAT</name>
<evidence type="ECO:0000313" key="3">
    <source>
        <dbReference type="Proteomes" id="UP000234681"/>
    </source>
</evidence>
<dbReference type="EMBL" id="CH473961">
    <property type="protein sequence ID" value="EDM00983.1"/>
    <property type="molecule type" value="Genomic_DNA"/>
</dbReference>
<accession>A6IH35</accession>
<keyword evidence="1" id="KW-1133">Transmembrane helix</keyword>
<reference evidence="3" key="1">
    <citation type="submission" date="2005-09" db="EMBL/GenBank/DDBJ databases">
        <authorList>
            <person name="Mural R.J."/>
            <person name="Li P.W."/>
            <person name="Adams M.D."/>
            <person name="Amanatides P.G."/>
            <person name="Baden-Tillson H."/>
            <person name="Barnstead M."/>
            <person name="Chin S.H."/>
            <person name="Dew I."/>
            <person name="Evans C.A."/>
            <person name="Ferriera S."/>
            <person name="Flanigan M."/>
            <person name="Fosler C."/>
            <person name="Glodek A."/>
            <person name="Gu Z."/>
            <person name="Holt R.A."/>
            <person name="Jennings D."/>
            <person name="Kraft C.L."/>
            <person name="Lu F."/>
            <person name="Nguyen T."/>
            <person name="Nusskern D.R."/>
            <person name="Pfannkoch C.M."/>
            <person name="Sitter C."/>
            <person name="Sutton G.G."/>
            <person name="Venter J.C."/>
            <person name="Wang Z."/>
            <person name="Woodage T."/>
            <person name="Zheng X.H."/>
            <person name="Zhong F."/>
        </authorList>
    </citation>
    <scope>NUCLEOTIDE SEQUENCE [LARGE SCALE GENOMIC DNA]</scope>
    <source>
        <strain>BN</strain>
        <strain evidence="3">Sprague-Dawley</strain>
    </source>
</reference>
<gene>
    <name evidence="2" type="ORF">rCG_41624</name>
</gene>
<protein>
    <submittedName>
        <fullName evidence="2">RCG41624</fullName>
    </submittedName>
</protein>
<feature type="transmembrane region" description="Helical" evidence="1">
    <location>
        <begin position="6"/>
        <end position="24"/>
    </location>
</feature>
<keyword evidence="1" id="KW-0812">Transmembrane</keyword>
<sequence length="33" mass="3933">MKVRSLGSYNNILFLIFFFIMMNLPNTHGKEKK</sequence>
<evidence type="ECO:0000313" key="2">
    <source>
        <dbReference type="EMBL" id="EDM00983.1"/>
    </source>
</evidence>
<keyword evidence="1" id="KW-0472">Membrane</keyword>
<evidence type="ECO:0000256" key="1">
    <source>
        <dbReference type="SAM" id="Phobius"/>
    </source>
</evidence>
<proteinExistence type="predicted"/>
<organism evidence="2 3">
    <name type="scientific">Rattus norvegicus</name>
    <name type="common">Rat</name>
    <dbReference type="NCBI Taxonomy" id="10116"/>
    <lineage>
        <taxon>Eukaryota</taxon>
        <taxon>Metazoa</taxon>
        <taxon>Chordata</taxon>
        <taxon>Craniata</taxon>
        <taxon>Vertebrata</taxon>
        <taxon>Euteleostomi</taxon>
        <taxon>Mammalia</taxon>
        <taxon>Eutheria</taxon>
        <taxon>Euarchontoglires</taxon>
        <taxon>Glires</taxon>
        <taxon>Rodentia</taxon>
        <taxon>Myomorpha</taxon>
        <taxon>Muroidea</taxon>
        <taxon>Muridae</taxon>
        <taxon>Murinae</taxon>
        <taxon>Rattus</taxon>
    </lineage>
</organism>
<dbReference type="Proteomes" id="UP000234681">
    <property type="component" value="Chromosome 2"/>
</dbReference>
<dbReference type="AlphaFoldDB" id="A6IH35"/>